<reference evidence="2 3" key="1">
    <citation type="submission" date="2020-04" db="EMBL/GenBank/DDBJ databases">
        <authorList>
            <person name="Laetsch R D."/>
            <person name="Stevens L."/>
            <person name="Kumar S."/>
            <person name="Blaxter L. M."/>
        </authorList>
    </citation>
    <scope>NUCLEOTIDE SEQUENCE [LARGE SCALE GENOMIC DNA]</scope>
</reference>
<name>A0A8S1F6V4_9PELO</name>
<comment type="caution">
    <text evidence="2">The sequence shown here is derived from an EMBL/GenBank/DDBJ whole genome shotgun (WGS) entry which is preliminary data.</text>
</comment>
<dbReference type="EMBL" id="CADEPM010000008">
    <property type="protein sequence ID" value="CAB3409567.1"/>
    <property type="molecule type" value="Genomic_DNA"/>
</dbReference>
<keyword evidence="3" id="KW-1185">Reference proteome</keyword>
<protein>
    <recommendedName>
        <fullName evidence="4">SXP/RAL-2 family protein Ani s 5-like cation-binding domain-containing protein</fullName>
    </recommendedName>
</protein>
<accession>A0A8S1F6V4</accession>
<feature type="chain" id="PRO_5035748692" description="SXP/RAL-2 family protein Ani s 5-like cation-binding domain-containing protein" evidence="1">
    <location>
        <begin position="17"/>
        <end position="290"/>
    </location>
</feature>
<evidence type="ECO:0000313" key="3">
    <source>
        <dbReference type="Proteomes" id="UP000494206"/>
    </source>
</evidence>
<organism evidence="2 3">
    <name type="scientific">Caenorhabditis bovis</name>
    <dbReference type="NCBI Taxonomy" id="2654633"/>
    <lineage>
        <taxon>Eukaryota</taxon>
        <taxon>Metazoa</taxon>
        <taxon>Ecdysozoa</taxon>
        <taxon>Nematoda</taxon>
        <taxon>Chromadorea</taxon>
        <taxon>Rhabditida</taxon>
        <taxon>Rhabditina</taxon>
        <taxon>Rhabditomorpha</taxon>
        <taxon>Rhabditoidea</taxon>
        <taxon>Rhabditidae</taxon>
        <taxon>Peloderinae</taxon>
        <taxon>Caenorhabditis</taxon>
    </lineage>
</organism>
<evidence type="ECO:0000256" key="1">
    <source>
        <dbReference type="SAM" id="SignalP"/>
    </source>
</evidence>
<evidence type="ECO:0008006" key="4">
    <source>
        <dbReference type="Google" id="ProtNLM"/>
    </source>
</evidence>
<dbReference type="AlphaFoldDB" id="A0A8S1F6V4"/>
<feature type="signal peptide" evidence="1">
    <location>
        <begin position="1"/>
        <end position="16"/>
    </location>
</feature>
<dbReference type="PROSITE" id="PS51257">
    <property type="entry name" value="PROKAR_LIPOPROTEIN"/>
    <property type="match status" value="1"/>
</dbReference>
<dbReference type="Proteomes" id="UP000494206">
    <property type="component" value="Unassembled WGS sequence"/>
</dbReference>
<evidence type="ECO:0000313" key="2">
    <source>
        <dbReference type="EMBL" id="CAB3409567.1"/>
    </source>
</evidence>
<proteinExistence type="predicted"/>
<keyword evidence="1" id="KW-0732">Signal</keyword>
<sequence>MRILLLLFAVVIYACATSKVEKTDFDIFYSENNEVKDRYHYNDKTKTRTYRYASQPDSISEEEEFEGIVRDRFYKSVEKDVKNKEDDEEDDDPVIMVKVSRITKPTNGLRAKKSNEFKDVPLEERRKLHRIRNEKSISTKRMIEFCRKWAKKNNMEEAMEKFIRKSMKRQIEEATLRRKIYEDLGAVLQSFEEMIVDENLSSEDRARLTAEIVKDQDSLVKNAFDVILSAKLDSSYYQTPFDDIDNEVRMRRSIGHGAQPNHHKKSHYHKKVPFDLGRNVVFWVFSSLDW</sequence>
<gene>
    <name evidence="2" type="ORF">CBOVIS_LOCUS11205</name>
</gene>